<reference evidence="4" key="1">
    <citation type="submission" date="2016-05" db="EMBL/GenBank/DDBJ databases">
        <title>Comparative genomics of biotechnologically important yeasts.</title>
        <authorList>
            <consortium name="DOE Joint Genome Institute"/>
            <person name="Riley R."/>
            <person name="Haridas S."/>
            <person name="Wolfe K.H."/>
            <person name="Lopes M.R."/>
            <person name="Hittinger C.T."/>
            <person name="Goker M."/>
            <person name="Salamov A."/>
            <person name="Wisecaver J."/>
            <person name="Long T.M."/>
            <person name="Aerts A.L."/>
            <person name="Barry K."/>
            <person name="Choi C."/>
            <person name="Clum A."/>
            <person name="Coughlan A.Y."/>
            <person name="Deshpande S."/>
            <person name="Douglass A.P."/>
            <person name="Hanson S.J."/>
            <person name="Klenk H.-P."/>
            <person name="Labutti K."/>
            <person name="Lapidus A."/>
            <person name="Lindquist E."/>
            <person name="Lipzen A."/>
            <person name="Meier-Kolthoff J.P."/>
            <person name="Ohm R.A."/>
            <person name="Otillar R.P."/>
            <person name="Pangilinan J."/>
            <person name="Peng Y."/>
            <person name="Rokas A."/>
            <person name="Rosa C.A."/>
            <person name="Scheuner C."/>
            <person name="Sibirny A.A."/>
            <person name="Slot J.C."/>
            <person name="Stielow J.B."/>
            <person name="Sun H."/>
            <person name="Kurtzman C.P."/>
            <person name="Blackwell M."/>
            <person name="Grigoriev I.V."/>
            <person name="Jeffries T.W."/>
        </authorList>
    </citation>
    <scope>NUCLEOTIDE SEQUENCE [LARGE SCALE GENOMIC DNA]</scope>
    <source>
        <strain evidence="4">NRRL Y-1933</strain>
    </source>
</reference>
<organism evidence="3 4">
    <name type="scientific">Hyphopichia burtonii NRRL Y-1933</name>
    <dbReference type="NCBI Taxonomy" id="984485"/>
    <lineage>
        <taxon>Eukaryota</taxon>
        <taxon>Fungi</taxon>
        <taxon>Dikarya</taxon>
        <taxon>Ascomycota</taxon>
        <taxon>Saccharomycotina</taxon>
        <taxon>Pichiomycetes</taxon>
        <taxon>Debaryomycetaceae</taxon>
        <taxon>Hyphopichia</taxon>
    </lineage>
</organism>
<dbReference type="InterPro" id="IPR008942">
    <property type="entry name" value="ENTH_VHS"/>
</dbReference>
<feature type="compositionally biased region" description="Acidic residues" evidence="1">
    <location>
        <begin position="323"/>
        <end position="342"/>
    </location>
</feature>
<gene>
    <name evidence="3" type="ORF">HYPBUDRAFT_140631</name>
</gene>
<protein>
    <submittedName>
        <fullName evidence="3">DUF618-domain-containing protein</fullName>
    </submittedName>
</protein>
<evidence type="ECO:0000259" key="2">
    <source>
        <dbReference type="PROSITE" id="PS51391"/>
    </source>
</evidence>
<dbReference type="Gene3D" id="1.25.40.90">
    <property type="match status" value="1"/>
</dbReference>
<feature type="compositionally biased region" description="Acidic residues" evidence="1">
    <location>
        <begin position="298"/>
        <end position="313"/>
    </location>
</feature>
<dbReference type="OrthoDB" id="10069473at2759"/>
<keyword evidence="4" id="KW-1185">Reference proteome</keyword>
<dbReference type="AlphaFoldDB" id="A0A1E4RGJ5"/>
<dbReference type="PANTHER" id="PTHR12460:SF0">
    <property type="entry name" value="CID DOMAIN-CONTAINING PROTEIN-RELATED"/>
    <property type="match status" value="1"/>
</dbReference>
<feature type="region of interest" description="Disordered" evidence="1">
    <location>
        <begin position="138"/>
        <end position="161"/>
    </location>
</feature>
<feature type="compositionally biased region" description="Basic and acidic residues" evidence="1">
    <location>
        <begin position="386"/>
        <end position="416"/>
    </location>
</feature>
<dbReference type="Proteomes" id="UP000095085">
    <property type="component" value="Unassembled WGS sequence"/>
</dbReference>
<proteinExistence type="predicted"/>
<dbReference type="STRING" id="984485.A0A1E4RGJ5"/>
<name>A0A1E4RGJ5_9ASCO</name>
<dbReference type="InterPro" id="IPR047883">
    <property type="entry name" value="Rtt103-like_CID"/>
</dbReference>
<dbReference type="GO" id="GO:0099122">
    <property type="term" value="F:RNA polymerase II C-terminal domain binding"/>
    <property type="evidence" value="ECO:0007669"/>
    <property type="project" value="InterPro"/>
</dbReference>
<dbReference type="GO" id="GO:0031124">
    <property type="term" value="P:mRNA 3'-end processing"/>
    <property type="evidence" value="ECO:0007669"/>
    <property type="project" value="InterPro"/>
</dbReference>
<dbReference type="SMART" id="SM00582">
    <property type="entry name" value="RPR"/>
    <property type="match status" value="1"/>
</dbReference>
<evidence type="ECO:0000313" key="4">
    <source>
        <dbReference type="Proteomes" id="UP000095085"/>
    </source>
</evidence>
<dbReference type="CDD" id="cd17003">
    <property type="entry name" value="CID_Rtt103"/>
    <property type="match status" value="1"/>
</dbReference>
<feature type="compositionally biased region" description="Polar residues" evidence="1">
    <location>
        <begin position="138"/>
        <end position="159"/>
    </location>
</feature>
<evidence type="ECO:0000313" key="3">
    <source>
        <dbReference type="EMBL" id="ODV66380.1"/>
    </source>
</evidence>
<dbReference type="GeneID" id="30994309"/>
<dbReference type="Pfam" id="PF04818">
    <property type="entry name" value="CID"/>
    <property type="match status" value="1"/>
</dbReference>
<accession>A0A1E4RGJ5</accession>
<dbReference type="SUPFAM" id="SSF48464">
    <property type="entry name" value="ENTH/VHS domain"/>
    <property type="match status" value="1"/>
</dbReference>
<evidence type="ECO:0000256" key="1">
    <source>
        <dbReference type="SAM" id="MobiDB-lite"/>
    </source>
</evidence>
<dbReference type="PANTHER" id="PTHR12460">
    <property type="entry name" value="CYCLIN-DEPENDENT KINASE INHIBITOR-RELATED PROTEIN"/>
    <property type="match status" value="1"/>
</dbReference>
<feature type="region of interest" description="Disordered" evidence="1">
    <location>
        <begin position="283"/>
        <end position="493"/>
    </location>
</feature>
<sequence length="493" mass="55970">MSFSADIYNKKLASLQETQDSIVTISQWVLFHHRHCKESAELWSKFILKPQHNSAKRLSLLYLCNDVVQQARHKRKYEFIQEFSKVLPEVFNKVFRSLDANIQPKVERLIGVWEQRKVFSGADIINFRKSIELSKQNKVVTDNASDDQSASRPTASNDSVVPDLKHLNNTYLHLNQLVDVSQANLNQVGVQSKTYLPNNPGLSDNLPSPKIYISKLNTLEKLCNMSKQNIDEIKRDRKEIIKILDGLKNVLSDALTTDDSKISIIDNKLEKLYTTRTELKEILDEDEKDTVPDTKKDEDDEEPSPEFEMEDLELPGNFGNNANDEDDDMIPTYEDDEEEDDDDKRTVKRQKTSSNSTPNQTPTPGSTSGNSTPSSKKSVAFSENIQIKEFDREEQTDIIKVIKSDDDSDDNDKNNEEGDLESNISDEFGKHHKDDLELKHEKEQDVPVNGSGEVDDDDDEYDPLGGLGDDDNSNDDDGDQKNSAVLDILSKLK</sequence>
<feature type="compositionally biased region" description="Basic and acidic residues" evidence="1">
    <location>
        <begin position="427"/>
        <end position="445"/>
    </location>
</feature>
<feature type="domain" description="CID" evidence="2">
    <location>
        <begin position="1"/>
        <end position="135"/>
    </location>
</feature>
<feature type="compositionally biased region" description="Low complexity" evidence="1">
    <location>
        <begin position="352"/>
        <end position="378"/>
    </location>
</feature>
<dbReference type="PROSITE" id="PS51391">
    <property type="entry name" value="CID"/>
    <property type="match status" value="1"/>
</dbReference>
<dbReference type="EMBL" id="KV454542">
    <property type="protein sequence ID" value="ODV66380.1"/>
    <property type="molecule type" value="Genomic_DNA"/>
</dbReference>
<dbReference type="InterPro" id="IPR006569">
    <property type="entry name" value="CID_dom"/>
</dbReference>
<dbReference type="RefSeq" id="XP_020075447.1">
    <property type="nucleotide sequence ID" value="XM_020219759.1"/>
</dbReference>
<feature type="compositionally biased region" description="Acidic residues" evidence="1">
    <location>
        <begin position="453"/>
        <end position="478"/>
    </location>
</feature>